<comment type="caution">
    <text evidence="3">The sequence shown here is derived from an EMBL/GenBank/DDBJ whole genome shotgun (WGS) entry which is preliminary data.</text>
</comment>
<feature type="region of interest" description="Disordered" evidence="1">
    <location>
        <begin position="490"/>
        <end position="509"/>
    </location>
</feature>
<dbReference type="Pfam" id="PF22485">
    <property type="entry name" value="DUF6987"/>
    <property type="match status" value="1"/>
</dbReference>
<reference evidence="3 4" key="1">
    <citation type="journal article" date="2024" name="IMA Fungus">
        <title>IMA Genome - F19 : A genome assembly and annotation guide to empower mycologists, including annotated draft genome sequences of Ceratocystis pirilliformis, Diaporthe australafricana, Fusarium ophioides, Paecilomyces lecythidis, and Sporothrix stenoceras.</title>
        <authorList>
            <person name="Aylward J."/>
            <person name="Wilson A.M."/>
            <person name="Visagie C.M."/>
            <person name="Spraker J."/>
            <person name="Barnes I."/>
            <person name="Buitendag C."/>
            <person name="Ceriani C."/>
            <person name="Del Mar Angel L."/>
            <person name="du Plessis D."/>
            <person name="Fuchs T."/>
            <person name="Gasser K."/>
            <person name="Kramer D."/>
            <person name="Li W."/>
            <person name="Munsamy K."/>
            <person name="Piso A."/>
            <person name="Price J.L."/>
            <person name="Sonnekus B."/>
            <person name="Thomas C."/>
            <person name="van der Nest A."/>
            <person name="van Dijk A."/>
            <person name="van Heerden A."/>
            <person name="van Vuuren N."/>
            <person name="Yilmaz N."/>
            <person name="Duong T.A."/>
            <person name="van der Merwe N.A."/>
            <person name="Wingfield M.J."/>
            <person name="Wingfield B.D."/>
        </authorList>
    </citation>
    <scope>NUCLEOTIDE SEQUENCE [LARGE SCALE GENOMIC DNA]</scope>
    <source>
        <strain evidence="3 4">CMW 18167</strain>
    </source>
</reference>
<feature type="compositionally biased region" description="Basic and acidic residues" evidence="1">
    <location>
        <begin position="913"/>
        <end position="922"/>
    </location>
</feature>
<dbReference type="InterPro" id="IPR022124">
    <property type="entry name" value="DUF3659"/>
</dbReference>
<feature type="compositionally biased region" description="Acidic residues" evidence="1">
    <location>
        <begin position="114"/>
        <end position="156"/>
    </location>
</feature>
<protein>
    <recommendedName>
        <fullName evidence="2">DUF6987 domain-containing protein</fullName>
    </recommendedName>
</protein>
<feature type="compositionally biased region" description="Low complexity" evidence="1">
    <location>
        <begin position="16"/>
        <end position="39"/>
    </location>
</feature>
<feature type="compositionally biased region" description="Basic and acidic residues" evidence="1">
    <location>
        <begin position="383"/>
        <end position="408"/>
    </location>
</feature>
<feature type="region of interest" description="Disordered" evidence="1">
    <location>
        <begin position="1"/>
        <end position="188"/>
    </location>
</feature>
<evidence type="ECO:0000313" key="4">
    <source>
        <dbReference type="Proteomes" id="UP001583193"/>
    </source>
</evidence>
<evidence type="ECO:0000259" key="2">
    <source>
        <dbReference type="Pfam" id="PF22485"/>
    </source>
</evidence>
<dbReference type="EMBL" id="JAVDPF010000010">
    <property type="protein sequence ID" value="KAL1879501.1"/>
    <property type="molecule type" value="Genomic_DNA"/>
</dbReference>
<accession>A0ABR3XU35</accession>
<feature type="region of interest" description="Disordered" evidence="1">
    <location>
        <begin position="983"/>
        <end position="1005"/>
    </location>
</feature>
<sequence>MSAATSRPPKLSQKDPSTPTKGVKSPSSKGSPAPGTPSKRTPPKLGSKAKEQASPAAEKVEQSPKAAPQTPKSGKKGRQSEQRVPKSPLPQKDEEPEEQEENEVQDQIQQQGIDMEDNEGEESQGDNDGVDLQEAEPEPVSEEESEEEPEEPEEPEEQKPKPKEQRELPKEDQSQASGSGSGSFFGRAKGLVNKASSAQRLAGGVKDTVQDTAKKGQDTLGDNLPVDLSVLKGLEVGEGGKVLGQDGNPLGRVVEGEPEDLVGQVIGDNGEILDEDGDLVGRVEVLPEAAQGVTDKAKEVPDQAKDTVEKAKDSLPSLADLEGLPVSPGGEIKDNEGNVLAKLVEGDPEDLEGYTLNGDGEIVDEDGDPIGRAELVQQEAKQAVEDKADEAKETVNDQAKDVGEKAAETQEDVEQTAEEASATAPSVPDLSILNEREVNDKGQVLDDEGNVIGFLESGNASEAAGNIVNQRGLVVDDDGNIVGKVGLADAGGETEKAEEELPPLSSLEGMKCNKQGKIVREDGTPVGELIEGDPKKLAKLGVQLDDKGQFWDSRGNVIGQAKTIPVQEPEEEAPFSGLDGLIVVEDGWVEDENENRVGKLVDGDAKKLVGRAVDEDGDVLDKRGNVVGHAERWEEPEEPEPEKPDLSIVNGLTPNKAGNVIGPDQVPIARVVEGNPKELAGKKIDGEGQIWNDAGKVIGRVELIPEDERETKPEGPFAGLEGLIVNKEGFVEDEEGSIVGKVVEGDPKKLRGRAVDEDGDIVDKHGNVKGRVEPYEPPEEEVPEEDLSSLAGKIVNKAGNIVDEHGTIFGRITSGDPKKLAGKKVDGQGQIWSDDGKVIGKAELIPGDEQERPEGPFYGFEGLVVSKDGMVTDVSGKIVGRVTQGDGKKLEGRKVDEDGDILDKSGNSIGKAERWEPEEKKRNVNPMSGRKVNKEGEVRDSDGNLIGKLTEGNLKNLIGKEIDDNGYVVDNDGNKIGECTLIENLPDEEEGPSPEELEKQKKAEEDKQLAQKMTNIIQQTLSQIQPVCKMITEHIEKADRTPKEELDEEKLVQEVKPLIEEGGRMLQECNGAIRALDPDGRIAATAKARAAQRDATPEEYQLADVLKELTETVVKTIDNARKRIADMPHAKKKLNPLWALLSEPLFQIIAAVGLLLTGVLGLVGRLLEGLGLGPLVHGLLGGLGIDRLLEGLGIGSITEALGLGGKKK</sequence>
<evidence type="ECO:0000313" key="3">
    <source>
        <dbReference type="EMBL" id="KAL1879501.1"/>
    </source>
</evidence>
<feature type="region of interest" description="Disordered" evidence="1">
    <location>
        <begin position="383"/>
        <end position="429"/>
    </location>
</feature>
<dbReference type="Proteomes" id="UP001583193">
    <property type="component" value="Unassembled WGS sequence"/>
</dbReference>
<feature type="domain" description="DUF6987" evidence="2">
    <location>
        <begin position="998"/>
        <end position="1196"/>
    </location>
</feature>
<feature type="compositionally biased region" description="Basic and acidic residues" evidence="1">
    <location>
        <begin position="157"/>
        <end position="173"/>
    </location>
</feature>
<dbReference type="Pfam" id="PF12396">
    <property type="entry name" value="DUF3659"/>
    <property type="match status" value="10"/>
</dbReference>
<organism evidence="3 4">
    <name type="scientific">Paecilomyces lecythidis</name>
    <dbReference type="NCBI Taxonomy" id="3004212"/>
    <lineage>
        <taxon>Eukaryota</taxon>
        <taxon>Fungi</taxon>
        <taxon>Dikarya</taxon>
        <taxon>Ascomycota</taxon>
        <taxon>Pezizomycotina</taxon>
        <taxon>Eurotiomycetes</taxon>
        <taxon>Eurotiomycetidae</taxon>
        <taxon>Eurotiales</taxon>
        <taxon>Thermoascaceae</taxon>
        <taxon>Paecilomyces</taxon>
    </lineage>
</organism>
<feature type="compositionally biased region" description="Acidic residues" evidence="1">
    <location>
        <begin position="94"/>
        <end position="104"/>
    </location>
</feature>
<dbReference type="InterPro" id="IPR054256">
    <property type="entry name" value="DUF6987"/>
</dbReference>
<evidence type="ECO:0000256" key="1">
    <source>
        <dbReference type="SAM" id="MobiDB-lite"/>
    </source>
</evidence>
<proteinExistence type="predicted"/>
<dbReference type="PANTHER" id="PTHR39461:SF1">
    <property type="entry name" value="LEA DOMAIN PROTEIN (AFU_ORTHOLOGUE AFUA_8G04920)"/>
    <property type="match status" value="1"/>
</dbReference>
<feature type="compositionally biased region" description="Basic and acidic residues" evidence="1">
    <location>
        <begin position="996"/>
        <end position="1005"/>
    </location>
</feature>
<feature type="region of interest" description="Disordered" evidence="1">
    <location>
        <begin position="913"/>
        <end position="938"/>
    </location>
</feature>
<name>A0ABR3XU35_9EURO</name>
<dbReference type="PANTHER" id="PTHR39461">
    <property type="entry name" value="LEA DOMAIN PROTEIN (AFU_ORTHOLOGUE AFUA_8G04920)"/>
    <property type="match status" value="1"/>
</dbReference>
<keyword evidence="4" id="KW-1185">Reference proteome</keyword>
<feature type="compositionally biased region" description="Acidic residues" evidence="1">
    <location>
        <begin position="985"/>
        <end position="995"/>
    </location>
</feature>
<gene>
    <name evidence="3" type="ORF">Plec18167_003958</name>
</gene>